<protein>
    <submittedName>
        <fullName evidence="2">Uncharacterized protein LOC127751677</fullName>
    </submittedName>
</protein>
<dbReference type="OrthoDB" id="10615227at2759"/>
<dbReference type="KEGG" id="foc:127751677"/>
<dbReference type="GeneID" id="127751677"/>
<dbReference type="AlphaFoldDB" id="A0A9C6X9L2"/>
<reference evidence="2" key="1">
    <citation type="submission" date="2025-08" db="UniProtKB">
        <authorList>
            <consortium name="RefSeq"/>
        </authorList>
    </citation>
    <scope>IDENTIFICATION</scope>
    <source>
        <tissue evidence="2">Whole organism</tissue>
    </source>
</reference>
<dbReference type="Proteomes" id="UP000504606">
    <property type="component" value="Unplaced"/>
</dbReference>
<dbReference type="RefSeq" id="XP_052131583.1">
    <property type="nucleotide sequence ID" value="XM_052275623.1"/>
</dbReference>
<gene>
    <name evidence="2" type="primary">LOC127751677</name>
</gene>
<accession>A0A9C6X9L2</accession>
<evidence type="ECO:0000313" key="2">
    <source>
        <dbReference type="RefSeq" id="XP_052131583.1"/>
    </source>
</evidence>
<keyword evidence="1" id="KW-1185">Reference proteome</keyword>
<sequence length="253" mass="29031">MPPITADHSLPRGSEFELITKRLRDVMPVRLLMEKTFALNKSRSKVLTLGLRLESRMEVCAVLSSSQGPGVRLTQSELTALLNRRWVSTVLSHFAKPSYPGKSYILDDIEFRCVSTQQTEPALRIARKNEDRLGFLLLAEISVKTLFNLADYILCYVDTLVQHSVQCEQWVVGCARELKAISDESKILVETEREAEIVIDMYTQKMTDCTFLDKEKEFLMDLAYFYKPYMARMVYDYVNAQKSVSDVTPMESE</sequence>
<evidence type="ECO:0000313" key="1">
    <source>
        <dbReference type="Proteomes" id="UP000504606"/>
    </source>
</evidence>
<organism evidence="1 2">
    <name type="scientific">Frankliniella occidentalis</name>
    <name type="common">Western flower thrips</name>
    <name type="synonym">Euthrips occidentalis</name>
    <dbReference type="NCBI Taxonomy" id="133901"/>
    <lineage>
        <taxon>Eukaryota</taxon>
        <taxon>Metazoa</taxon>
        <taxon>Ecdysozoa</taxon>
        <taxon>Arthropoda</taxon>
        <taxon>Hexapoda</taxon>
        <taxon>Insecta</taxon>
        <taxon>Pterygota</taxon>
        <taxon>Neoptera</taxon>
        <taxon>Paraneoptera</taxon>
        <taxon>Thysanoptera</taxon>
        <taxon>Terebrantia</taxon>
        <taxon>Thripoidea</taxon>
        <taxon>Thripidae</taxon>
        <taxon>Frankliniella</taxon>
    </lineage>
</organism>
<name>A0A9C6X9L2_FRAOC</name>
<proteinExistence type="predicted"/>